<dbReference type="Proteomes" id="UP000095662">
    <property type="component" value="Unassembled WGS sequence"/>
</dbReference>
<reference evidence="2 3" key="1">
    <citation type="submission" date="2015-09" db="EMBL/GenBank/DDBJ databases">
        <authorList>
            <consortium name="Pathogen Informatics"/>
        </authorList>
    </citation>
    <scope>NUCLEOTIDE SEQUENCE [LARGE SCALE GENOMIC DNA]</scope>
    <source>
        <strain evidence="2 3">2789STDY5834928</strain>
    </source>
</reference>
<evidence type="ECO:0000313" key="2">
    <source>
        <dbReference type="EMBL" id="CUQ85514.1"/>
    </source>
</evidence>
<dbReference type="Pfam" id="PF04542">
    <property type="entry name" value="Sigma70_r2"/>
    <property type="match status" value="1"/>
</dbReference>
<dbReference type="NCBIfam" id="TIGR02937">
    <property type="entry name" value="sigma70-ECF"/>
    <property type="match status" value="1"/>
</dbReference>
<dbReference type="AlphaFoldDB" id="A0A174ZEA3"/>
<name>A0A174ZEA3_9FIRM</name>
<dbReference type="EMBL" id="CZBY01000007">
    <property type="protein sequence ID" value="CUQ85514.1"/>
    <property type="molecule type" value="Genomic_DNA"/>
</dbReference>
<dbReference type="OrthoDB" id="1906424at2"/>
<sequence length="176" mass="19685">MKLSQAQQKKVEENMKLVGKVIKDKVYGLNQGGIYSYEDLIQIGYIGLCKAAYTDKGGCFSTYAYRLIWNEICDALIKVNYQYSKEISLEDANAAEAEYLEPDISGELSAALCIVTKRATPAVQNGIKALRYASNGYSSREIGAMMNASDGKVRMWMTRAKRFLHTQPEILALMEI</sequence>
<dbReference type="InterPro" id="IPR007627">
    <property type="entry name" value="RNA_pol_sigma70_r2"/>
</dbReference>
<proteinExistence type="predicted"/>
<dbReference type="Gene3D" id="1.10.1740.10">
    <property type="match status" value="1"/>
</dbReference>
<dbReference type="InterPro" id="IPR014284">
    <property type="entry name" value="RNA_pol_sigma-70_dom"/>
</dbReference>
<dbReference type="GO" id="GO:0006352">
    <property type="term" value="P:DNA-templated transcription initiation"/>
    <property type="evidence" value="ECO:0007669"/>
    <property type="project" value="InterPro"/>
</dbReference>
<dbReference type="GO" id="GO:0003700">
    <property type="term" value="F:DNA-binding transcription factor activity"/>
    <property type="evidence" value="ECO:0007669"/>
    <property type="project" value="InterPro"/>
</dbReference>
<protein>
    <submittedName>
        <fullName evidence="2">Sporulation sigma factor SigK</fullName>
    </submittedName>
</protein>
<feature type="domain" description="RNA polymerase sigma-70 region 2" evidence="1">
    <location>
        <begin position="35"/>
        <end position="76"/>
    </location>
</feature>
<dbReference type="InterPro" id="IPR013325">
    <property type="entry name" value="RNA_pol_sigma_r2"/>
</dbReference>
<accession>A0A174ZEA3</accession>
<gene>
    <name evidence="2" type="ORF">ERS852540_01114</name>
</gene>
<evidence type="ECO:0000259" key="1">
    <source>
        <dbReference type="Pfam" id="PF04542"/>
    </source>
</evidence>
<dbReference type="SUPFAM" id="SSF88946">
    <property type="entry name" value="Sigma2 domain of RNA polymerase sigma factors"/>
    <property type="match status" value="1"/>
</dbReference>
<evidence type="ECO:0000313" key="3">
    <source>
        <dbReference type="Proteomes" id="UP000095662"/>
    </source>
</evidence>
<organism evidence="2 3">
    <name type="scientific">[Eubacterium] siraeum</name>
    <dbReference type="NCBI Taxonomy" id="39492"/>
    <lineage>
        <taxon>Bacteria</taxon>
        <taxon>Bacillati</taxon>
        <taxon>Bacillota</taxon>
        <taxon>Clostridia</taxon>
        <taxon>Eubacteriales</taxon>
        <taxon>Oscillospiraceae</taxon>
        <taxon>Oscillospiraceae incertae sedis</taxon>
    </lineage>
</organism>
<dbReference type="STRING" id="39492.ERS852540_01114"/>